<reference evidence="2 3" key="1">
    <citation type="journal article" date="2013" name="Genome Biol.">
        <title>The genome sequence of the most widely cultivated cacao type and its use to identify candidate genes regulating pod color.</title>
        <authorList>
            <person name="Motamayor J.C."/>
            <person name="Mockaitis K."/>
            <person name="Schmutz J."/>
            <person name="Haiminen N."/>
            <person name="Iii D.L."/>
            <person name="Cornejo O."/>
            <person name="Findley S.D."/>
            <person name="Zheng P."/>
            <person name="Utro F."/>
            <person name="Royaert S."/>
            <person name="Saski C."/>
            <person name="Jenkins J."/>
            <person name="Podicheti R."/>
            <person name="Zhao M."/>
            <person name="Scheffler B.E."/>
            <person name="Stack J.C."/>
            <person name="Feltus F.A."/>
            <person name="Mustiga G.M."/>
            <person name="Amores F."/>
            <person name="Phillips W."/>
            <person name="Marelli J.P."/>
            <person name="May G.D."/>
            <person name="Shapiro H."/>
            <person name="Ma J."/>
            <person name="Bustamante C.D."/>
            <person name="Schnell R.J."/>
            <person name="Main D."/>
            <person name="Gilbert D."/>
            <person name="Parida L."/>
            <person name="Kuhn D.N."/>
        </authorList>
    </citation>
    <scope>NUCLEOTIDE SEQUENCE [LARGE SCALE GENOMIC DNA]</scope>
    <source>
        <strain evidence="3">cv. Matina 1-6</strain>
    </source>
</reference>
<evidence type="ECO:0000313" key="3">
    <source>
        <dbReference type="Proteomes" id="UP000026915"/>
    </source>
</evidence>
<sequence>MVFLYVYGTVQIIQEFTEGFGDGSMRGITRLAGGLPAWTIQHDSDPTAFFKADHSAFNNMSKKSETCMLGCFLFFFFFIFWPVEHV</sequence>
<dbReference type="EMBL" id="CM001886">
    <property type="protein sequence ID" value="EOY16607.1"/>
    <property type="molecule type" value="Genomic_DNA"/>
</dbReference>
<dbReference type="Proteomes" id="UP000026915">
    <property type="component" value="Chromosome 8"/>
</dbReference>
<accession>A0A061FIW6</accession>
<dbReference type="AlphaFoldDB" id="A0A061FIW6"/>
<name>A0A061FIW6_THECC</name>
<dbReference type="Gramene" id="EOY16607">
    <property type="protein sequence ID" value="EOY16607"/>
    <property type="gene ID" value="TCM_035430"/>
</dbReference>
<keyword evidence="1" id="KW-1133">Transmembrane helix</keyword>
<evidence type="ECO:0000313" key="2">
    <source>
        <dbReference type="EMBL" id="EOY16607.1"/>
    </source>
</evidence>
<gene>
    <name evidence="2" type="ORF">TCM_035430</name>
</gene>
<keyword evidence="3" id="KW-1185">Reference proteome</keyword>
<keyword evidence="1" id="KW-0472">Membrane</keyword>
<evidence type="ECO:0000256" key="1">
    <source>
        <dbReference type="SAM" id="Phobius"/>
    </source>
</evidence>
<keyword evidence="1" id="KW-0812">Transmembrane</keyword>
<feature type="transmembrane region" description="Helical" evidence="1">
    <location>
        <begin position="66"/>
        <end position="83"/>
    </location>
</feature>
<dbReference type="HOGENOM" id="CLU_2502482_0_0_1"/>
<protein>
    <submittedName>
        <fullName evidence="2">Uncharacterized protein</fullName>
    </submittedName>
</protein>
<organism evidence="2 3">
    <name type="scientific">Theobroma cacao</name>
    <name type="common">Cacao</name>
    <name type="synonym">Cocoa</name>
    <dbReference type="NCBI Taxonomy" id="3641"/>
    <lineage>
        <taxon>Eukaryota</taxon>
        <taxon>Viridiplantae</taxon>
        <taxon>Streptophyta</taxon>
        <taxon>Embryophyta</taxon>
        <taxon>Tracheophyta</taxon>
        <taxon>Spermatophyta</taxon>
        <taxon>Magnoliopsida</taxon>
        <taxon>eudicotyledons</taxon>
        <taxon>Gunneridae</taxon>
        <taxon>Pentapetalae</taxon>
        <taxon>rosids</taxon>
        <taxon>malvids</taxon>
        <taxon>Malvales</taxon>
        <taxon>Malvaceae</taxon>
        <taxon>Byttnerioideae</taxon>
        <taxon>Theobroma</taxon>
    </lineage>
</organism>
<dbReference type="InParanoid" id="A0A061FIW6"/>
<proteinExistence type="predicted"/>